<keyword evidence="6" id="KW-1185">Reference proteome</keyword>
<dbReference type="Gene3D" id="3.40.50.150">
    <property type="entry name" value="Vaccinia Virus protein VP39"/>
    <property type="match status" value="1"/>
</dbReference>
<dbReference type="GO" id="GO:0008168">
    <property type="term" value="F:methyltransferase activity"/>
    <property type="evidence" value="ECO:0007669"/>
    <property type="project" value="UniProtKB-KW"/>
</dbReference>
<dbReference type="InterPro" id="IPR020598">
    <property type="entry name" value="rRNA_Ade_methylase_Trfase_N"/>
</dbReference>
<dbReference type="Pfam" id="PF13649">
    <property type="entry name" value="Methyltransf_25"/>
    <property type="match status" value="1"/>
</dbReference>
<reference evidence="6" key="1">
    <citation type="journal article" date="2019" name="Int. J. Syst. Evol. Microbiol.">
        <title>The Global Catalogue of Microorganisms (GCM) 10K type strain sequencing project: providing services to taxonomists for standard genome sequencing and annotation.</title>
        <authorList>
            <consortium name="The Broad Institute Genomics Platform"/>
            <consortium name="The Broad Institute Genome Sequencing Center for Infectious Disease"/>
            <person name="Wu L."/>
            <person name="Ma J."/>
        </authorList>
    </citation>
    <scope>NUCLEOTIDE SEQUENCE [LARGE SCALE GENOMIC DNA]</scope>
    <source>
        <strain evidence="6">CCM 7526</strain>
    </source>
</reference>
<dbReference type="CDD" id="cd02440">
    <property type="entry name" value="AdoMet_MTases"/>
    <property type="match status" value="1"/>
</dbReference>
<dbReference type="GO" id="GO:0032259">
    <property type="term" value="P:methylation"/>
    <property type="evidence" value="ECO:0007669"/>
    <property type="project" value="UniProtKB-KW"/>
</dbReference>
<dbReference type="RefSeq" id="WP_317791650.1">
    <property type="nucleotide sequence ID" value="NZ_AP028461.1"/>
</dbReference>
<dbReference type="InterPro" id="IPR029063">
    <property type="entry name" value="SAM-dependent_MTases_sf"/>
</dbReference>
<dbReference type="InterPro" id="IPR041698">
    <property type="entry name" value="Methyltransf_25"/>
</dbReference>
<evidence type="ECO:0000259" key="4">
    <source>
        <dbReference type="SMART" id="SM00650"/>
    </source>
</evidence>
<feature type="domain" description="Ribosomal RNA adenine methylase transferase N-terminal" evidence="4">
    <location>
        <begin position="38"/>
        <end position="164"/>
    </location>
</feature>
<name>A0ABW4A1J9_9ACTN</name>
<evidence type="ECO:0000256" key="1">
    <source>
        <dbReference type="ARBA" id="ARBA00022603"/>
    </source>
</evidence>
<accession>A0ABW4A1J9</accession>
<dbReference type="Proteomes" id="UP001597183">
    <property type="component" value="Unassembled WGS sequence"/>
</dbReference>
<dbReference type="SUPFAM" id="SSF53335">
    <property type="entry name" value="S-adenosyl-L-methionine-dependent methyltransferases"/>
    <property type="match status" value="1"/>
</dbReference>
<keyword evidence="1 5" id="KW-0489">Methyltransferase</keyword>
<proteinExistence type="predicted"/>
<gene>
    <name evidence="5" type="ORF">ACFQ5G_04025</name>
</gene>
<comment type="caution">
    <text evidence="5">The sequence shown here is derived from an EMBL/GenBank/DDBJ whole genome shotgun (WGS) entry which is preliminary data.</text>
</comment>
<keyword evidence="2" id="KW-0808">Transferase</keyword>
<keyword evidence="3" id="KW-0949">S-adenosyl-L-methionine</keyword>
<evidence type="ECO:0000313" key="6">
    <source>
        <dbReference type="Proteomes" id="UP001597183"/>
    </source>
</evidence>
<protein>
    <submittedName>
        <fullName evidence="5">Class I SAM-dependent methyltransferase</fullName>
    </submittedName>
</protein>
<dbReference type="SMART" id="SM00650">
    <property type="entry name" value="rADc"/>
    <property type="match status" value="1"/>
</dbReference>
<sequence>MSTHRMPATLGRDTRRFLAAACRTPREIGAIAPSGRHLAACAAALIRRGHGQTVVELGPGGGVITDALHQRLTGADTLLAIERNETMAAHLMATRPWLDVVEGDAADLPALLAANGHPRADLIVSALPWSVIPAADQHALLTAITSVLNPGGVFATVLTLPVLPLPIIRQLRRSLSGSFTTVTHQTVWRNVPPARLYVCTDPTFPDMP</sequence>
<organism evidence="5 6">
    <name type="scientific">Actinoplanes sichuanensis</name>
    <dbReference type="NCBI Taxonomy" id="512349"/>
    <lineage>
        <taxon>Bacteria</taxon>
        <taxon>Bacillati</taxon>
        <taxon>Actinomycetota</taxon>
        <taxon>Actinomycetes</taxon>
        <taxon>Micromonosporales</taxon>
        <taxon>Micromonosporaceae</taxon>
        <taxon>Actinoplanes</taxon>
    </lineage>
</organism>
<evidence type="ECO:0000256" key="2">
    <source>
        <dbReference type="ARBA" id="ARBA00022679"/>
    </source>
</evidence>
<evidence type="ECO:0000313" key="5">
    <source>
        <dbReference type="EMBL" id="MFD1364509.1"/>
    </source>
</evidence>
<dbReference type="EMBL" id="JBHTMK010000005">
    <property type="protein sequence ID" value="MFD1364509.1"/>
    <property type="molecule type" value="Genomic_DNA"/>
</dbReference>
<evidence type="ECO:0000256" key="3">
    <source>
        <dbReference type="ARBA" id="ARBA00022691"/>
    </source>
</evidence>